<accession>A0A0D2NNY2</accession>
<dbReference type="Proteomes" id="UP000054270">
    <property type="component" value="Unassembled WGS sequence"/>
</dbReference>
<name>A0A0D2NNY2_HYPSF</name>
<proteinExistence type="predicted"/>
<protein>
    <submittedName>
        <fullName evidence="1">Uncharacterized protein</fullName>
    </submittedName>
</protein>
<dbReference type="AlphaFoldDB" id="A0A0D2NNY2"/>
<organism evidence="1 2">
    <name type="scientific">Hypholoma sublateritium (strain FD-334 SS-4)</name>
    <dbReference type="NCBI Taxonomy" id="945553"/>
    <lineage>
        <taxon>Eukaryota</taxon>
        <taxon>Fungi</taxon>
        <taxon>Dikarya</taxon>
        <taxon>Basidiomycota</taxon>
        <taxon>Agaricomycotina</taxon>
        <taxon>Agaricomycetes</taxon>
        <taxon>Agaricomycetidae</taxon>
        <taxon>Agaricales</taxon>
        <taxon>Agaricineae</taxon>
        <taxon>Strophariaceae</taxon>
        <taxon>Hypholoma</taxon>
    </lineage>
</organism>
<dbReference type="EMBL" id="KN817588">
    <property type="protein sequence ID" value="KJA18506.1"/>
    <property type="molecule type" value="Genomic_DNA"/>
</dbReference>
<evidence type="ECO:0000313" key="1">
    <source>
        <dbReference type="EMBL" id="KJA18506.1"/>
    </source>
</evidence>
<sequence>MDPWSYRGCGSTRRLNQAPHLLPVAFLAISACANAHRTERCTLPVFALPTFPLPACSAAITCVSTVHCVRRGCTCGGVQGAVRLGPSVKRPIAQGQRYLNYLNPFQCVWKTTARCSGYVPGHRL</sequence>
<gene>
    <name evidence="1" type="ORF">HYPSUDRAFT_954908</name>
</gene>
<reference evidence="2" key="1">
    <citation type="submission" date="2014-04" db="EMBL/GenBank/DDBJ databases">
        <title>Evolutionary Origins and Diversification of the Mycorrhizal Mutualists.</title>
        <authorList>
            <consortium name="DOE Joint Genome Institute"/>
            <consortium name="Mycorrhizal Genomics Consortium"/>
            <person name="Kohler A."/>
            <person name="Kuo A."/>
            <person name="Nagy L.G."/>
            <person name="Floudas D."/>
            <person name="Copeland A."/>
            <person name="Barry K.W."/>
            <person name="Cichocki N."/>
            <person name="Veneault-Fourrey C."/>
            <person name="LaButti K."/>
            <person name="Lindquist E.A."/>
            <person name="Lipzen A."/>
            <person name="Lundell T."/>
            <person name="Morin E."/>
            <person name="Murat C."/>
            <person name="Riley R."/>
            <person name="Ohm R."/>
            <person name="Sun H."/>
            <person name="Tunlid A."/>
            <person name="Henrissat B."/>
            <person name="Grigoriev I.V."/>
            <person name="Hibbett D.S."/>
            <person name="Martin F."/>
        </authorList>
    </citation>
    <scope>NUCLEOTIDE SEQUENCE [LARGE SCALE GENOMIC DNA]</scope>
    <source>
        <strain evidence="2">FD-334 SS-4</strain>
    </source>
</reference>
<keyword evidence="2" id="KW-1185">Reference proteome</keyword>
<evidence type="ECO:0000313" key="2">
    <source>
        <dbReference type="Proteomes" id="UP000054270"/>
    </source>
</evidence>
<dbReference type="PROSITE" id="PS51257">
    <property type="entry name" value="PROKAR_LIPOPROTEIN"/>
    <property type="match status" value="1"/>
</dbReference>